<proteinExistence type="inferred from homology"/>
<evidence type="ECO:0000313" key="15">
    <source>
        <dbReference type="Proteomes" id="UP000006968"/>
    </source>
</evidence>
<protein>
    <recommendedName>
        <fullName evidence="3">RBR-type E3 ubiquitin transferase</fullName>
        <ecNumber evidence="3">2.3.2.31</ecNumber>
    </recommendedName>
</protein>
<comment type="similarity">
    <text evidence="10">Belongs to the RBR family. RNF14 subfamily.</text>
</comment>
<keyword evidence="7 11" id="KW-0863">Zinc-finger</keyword>
<dbReference type="CDD" id="cd23783">
    <property type="entry name" value="RWD_ScITT1-like"/>
    <property type="match status" value="1"/>
</dbReference>
<keyword evidence="4" id="KW-0808">Transferase</keyword>
<evidence type="ECO:0000259" key="12">
    <source>
        <dbReference type="PROSITE" id="PS50089"/>
    </source>
</evidence>
<dbReference type="Pfam" id="PF01485">
    <property type="entry name" value="IBR"/>
    <property type="match status" value="1"/>
</dbReference>
<dbReference type="Gene3D" id="3.30.40.10">
    <property type="entry name" value="Zinc/RING finger domain, C3HC4 (zinc finger)"/>
    <property type="match status" value="1"/>
</dbReference>
<dbReference type="OrthoDB" id="1431934at2759"/>
<dbReference type="InterPro" id="IPR031127">
    <property type="entry name" value="E3_UB_ligase_RBR"/>
</dbReference>
<dbReference type="AlphaFoldDB" id="J8Q4I3"/>
<dbReference type="GO" id="GO:0061630">
    <property type="term" value="F:ubiquitin protein ligase activity"/>
    <property type="evidence" value="ECO:0007669"/>
    <property type="project" value="UniProtKB-EC"/>
</dbReference>
<reference evidence="14 15" key="1">
    <citation type="journal article" date="2013" name="BMC Genomics">
        <title>High quality de novo sequencing and assembly of the Saccharomyces arboricolus genome.</title>
        <authorList>
            <person name="Liti G."/>
            <person name="Nguyen Ba A.N."/>
            <person name="Blythe M."/>
            <person name="Mueller C.A."/>
            <person name="Bergstroem A."/>
            <person name="Cubillos F.A."/>
            <person name="Dafhnis-Calas F."/>
            <person name="Khoshraftar S."/>
            <person name="Malla S."/>
            <person name="Mehta N."/>
            <person name="Siow C.C."/>
            <person name="Warringer J."/>
            <person name="Moses A.M."/>
            <person name="Louis E.J."/>
            <person name="Nieduszynski C.A."/>
        </authorList>
    </citation>
    <scope>NUCLEOTIDE SEQUENCE [LARGE SCALE GENOMIC DNA]</scope>
    <source>
        <strain evidence="15">H-6 / AS 2.3317 / CBS 10644</strain>
    </source>
</reference>
<feature type="domain" description="RING-type" evidence="12">
    <location>
        <begin position="176"/>
        <end position="229"/>
    </location>
</feature>
<evidence type="ECO:0000256" key="5">
    <source>
        <dbReference type="ARBA" id="ARBA00022723"/>
    </source>
</evidence>
<gene>
    <name evidence="14" type="ORF">SU7_2453</name>
</gene>
<dbReference type="EC" id="2.3.2.31" evidence="3"/>
<evidence type="ECO:0000256" key="4">
    <source>
        <dbReference type="ARBA" id="ARBA00022679"/>
    </source>
</evidence>
<dbReference type="CDD" id="cd20354">
    <property type="entry name" value="Rcat_RBR_RNF14"/>
    <property type="match status" value="1"/>
</dbReference>
<keyword evidence="8" id="KW-0833">Ubl conjugation pathway</keyword>
<dbReference type="InterPro" id="IPR047548">
    <property type="entry name" value="Rcat_RBR_RNF14"/>
</dbReference>
<comment type="catalytic activity">
    <reaction evidence="1">
        <text>[E2 ubiquitin-conjugating enzyme]-S-ubiquitinyl-L-cysteine + [acceptor protein]-L-lysine = [E2 ubiquitin-conjugating enzyme]-L-cysteine + [acceptor protein]-N(6)-ubiquitinyl-L-lysine.</text>
        <dbReference type="EC" id="2.3.2.31"/>
    </reaction>
</comment>
<dbReference type="SUPFAM" id="SSF57850">
    <property type="entry name" value="RING/U-box"/>
    <property type="match status" value="2"/>
</dbReference>
<dbReference type="HOGENOM" id="CLU_021364_2_2_1"/>
<dbReference type="GO" id="GO:0008270">
    <property type="term" value="F:zinc ion binding"/>
    <property type="evidence" value="ECO:0007669"/>
    <property type="project" value="UniProtKB-KW"/>
</dbReference>
<accession>J8Q4I3</accession>
<dbReference type="Proteomes" id="UP000006968">
    <property type="component" value="Chromosome XIII"/>
</dbReference>
<evidence type="ECO:0000313" key="14">
    <source>
        <dbReference type="EMBL" id="EJS42519.1"/>
    </source>
</evidence>
<sequence length="460" mass="53231">MALIQFENDLELLRDMYPELEMNLKKNEFPKRIEGQLLFKISLLNDVSIGFGEQGLLLSNLSNECLNFKICCHQCTDIRQCVTMDIKSSWMSTNEKEMLINEALNLVEETVGTKAGLENSLTSILILVFGFLIDDTAKLLFPDNLKTCVTQKQYDVFEQISEKATLEKINRSNYHCCICMEMEKGVRVIKLPCQNKDVEHYLCRKCAKSYFTAMIKEGRISNVRCPQCEYKEVKLEDFKSYEKMKKVLFTPLVPVSFLRELVDTKLCERYEKLFYSQAATKLSKYCPYACVTCRRCDQWCTKEDLDDTMIQCQKCHFVFCFDCLHAWHGYNNKCGKKVTIPKDIIEEYMDDNSTSGERKQELKVKYGKRTLELEVNDYLAEAMLNLAIQEEGSNLQRCPRCKVVVERSEGCNKMTCGMCGTLFCFICGSLLHHEDPYEHFRELSSGCYGRLFEGMPGTET</sequence>
<evidence type="ECO:0000256" key="3">
    <source>
        <dbReference type="ARBA" id="ARBA00012251"/>
    </source>
</evidence>
<evidence type="ECO:0000256" key="11">
    <source>
        <dbReference type="PROSITE-ProRule" id="PRU00175"/>
    </source>
</evidence>
<dbReference type="SMART" id="SM00184">
    <property type="entry name" value="RING"/>
    <property type="match status" value="2"/>
</dbReference>
<comment type="pathway">
    <text evidence="2">Protein modification; protein ubiquitination.</text>
</comment>
<name>J8Q4I3_SACAR</name>
<keyword evidence="15" id="KW-1185">Reference proteome</keyword>
<organism evidence="14 15">
    <name type="scientific">Saccharomyces arboricola (strain H-6 / AS 2.3317 / CBS 10644)</name>
    <name type="common">Yeast</name>
    <dbReference type="NCBI Taxonomy" id="1160507"/>
    <lineage>
        <taxon>Eukaryota</taxon>
        <taxon>Fungi</taxon>
        <taxon>Dikarya</taxon>
        <taxon>Ascomycota</taxon>
        <taxon>Saccharomycotina</taxon>
        <taxon>Saccharomycetes</taxon>
        <taxon>Saccharomycetales</taxon>
        <taxon>Saccharomycetaceae</taxon>
        <taxon>Saccharomyces</taxon>
    </lineage>
</organism>
<evidence type="ECO:0000256" key="1">
    <source>
        <dbReference type="ARBA" id="ARBA00001798"/>
    </source>
</evidence>
<evidence type="ECO:0000259" key="13">
    <source>
        <dbReference type="PROSITE" id="PS51873"/>
    </source>
</evidence>
<evidence type="ECO:0000256" key="10">
    <source>
        <dbReference type="ARBA" id="ARBA00044508"/>
    </source>
</evidence>
<keyword evidence="9" id="KW-0862">Zinc</keyword>
<dbReference type="PANTHER" id="PTHR11685">
    <property type="entry name" value="RBR FAMILY RING FINGER AND IBR DOMAIN-CONTAINING"/>
    <property type="match status" value="1"/>
</dbReference>
<dbReference type="PROSITE" id="PS50089">
    <property type="entry name" value="ZF_RING_2"/>
    <property type="match status" value="1"/>
</dbReference>
<evidence type="ECO:0000256" key="9">
    <source>
        <dbReference type="ARBA" id="ARBA00022833"/>
    </source>
</evidence>
<evidence type="ECO:0000256" key="2">
    <source>
        <dbReference type="ARBA" id="ARBA00004906"/>
    </source>
</evidence>
<dbReference type="InterPro" id="IPR013083">
    <property type="entry name" value="Znf_RING/FYVE/PHD"/>
</dbReference>
<dbReference type="EMBL" id="ALIE01000146">
    <property type="protein sequence ID" value="EJS42519.1"/>
    <property type="molecule type" value="Genomic_DNA"/>
</dbReference>
<dbReference type="InterPro" id="IPR002867">
    <property type="entry name" value="IBR_dom"/>
</dbReference>
<dbReference type="PROSITE" id="PS51873">
    <property type="entry name" value="TRIAD"/>
    <property type="match status" value="1"/>
</dbReference>
<keyword evidence="6" id="KW-0677">Repeat</keyword>
<dbReference type="SMART" id="SM00647">
    <property type="entry name" value="IBR"/>
    <property type="match status" value="2"/>
</dbReference>
<evidence type="ECO:0000256" key="8">
    <source>
        <dbReference type="ARBA" id="ARBA00022786"/>
    </source>
</evidence>
<evidence type="ECO:0000256" key="7">
    <source>
        <dbReference type="ARBA" id="ARBA00022771"/>
    </source>
</evidence>
<dbReference type="InterPro" id="IPR044066">
    <property type="entry name" value="TRIAD_supradom"/>
</dbReference>
<dbReference type="Gene3D" id="1.20.120.1750">
    <property type="match status" value="1"/>
</dbReference>
<dbReference type="GO" id="GO:0016567">
    <property type="term" value="P:protein ubiquitination"/>
    <property type="evidence" value="ECO:0007669"/>
    <property type="project" value="InterPro"/>
</dbReference>
<feature type="domain" description="RING-type" evidence="13">
    <location>
        <begin position="172"/>
        <end position="451"/>
    </location>
</feature>
<evidence type="ECO:0000256" key="6">
    <source>
        <dbReference type="ARBA" id="ARBA00022737"/>
    </source>
</evidence>
<dbReference type="InterPro" id="IPR001841">
    <property type="entry name" value="Znf_RING"/>
</dbReference>
<keyword evidence="5" id="KW-0479">Metal-binding</keyword>
<comment type="caution">
    <text evidence="14">The sequence shown here is derived from an EMBL/GenBank/DDBJ whole genome shotgun (WGS) entry which is preliminary data.</text>
</comment>